<dbReference type="Proteomes" id="UP000265419">
    <property type="component" value="Unassembled WGS sequence"/>
</dbReference>
<feature type="transmembrane region" description="Helical" evidence="9">
    <location>
        <begin position="12"/>
        <end position="33"/>
    </location>
</feature>
<feature type="transmembrane region" description="Helical" evidence="9">
    <location>
        <begin position="102"/>
        <end position="119"/>
    </location>
</feature>
<evidence type="ECO:0000256" key="5">
    <source>
        <dbReference type="ARBA" id="ARBA00022750"/>
    </source>
</evidence>
<comment type="pathway">
    <text evidence="9">Protein modification; lipoprotein biosynthesis (signal peptide cleavage).</text>
</comment>
<evidence type="ECO:0000256" key="2">
    <source>
        <dbReference type="ARBA" id="ARBA00022475"/>
    </source>
</evidence>
<feature type="transmembrane region" description="Helical" evidence="9">
    <location>
        <begin position="75"/>
        <end position="95"/>
    </location>
</feature>
<dbReference type="EC" id="3.4.23.36" evidence="9"/>
<dbReference type="NCBIfam" id="TIGR00077">
    <property type="entry name" value="lspA"/>
    <property type="match status" value="1"/>
</dbReference>
<sequence>MSATPPPSTAHAPASFGRVALLAAIVAVIGYGLDQFTKYLVVTRMELLERIEIIPGVLRWYSIRNSGAAFSMGEGYTWVFTIFMAIVAVGVLVFLPRVRSRLWALALGGLFAGTMGNLTDRLFQPPGNGMGHVVDFISVGNFAIFNIADSLIVCSVISVVLLLWTGVPVTGGPRVTASDDERPATEA</sequence>
<evidence type="ECO:0000256" key="9">
    <source>
        <dbReference type="HAMAP-Rule" id="MF_00161"/>
    </source>
</evidence>
<evidence type="ECO:0000256" key="11">
    <source>
        <dbReference type="RuleBase" id="RU004181"/>
    </source>
</evidence>
<evidence type="ECO:0000256" key="8">
    <source>
        <dbReference type="ARBA" id="ARBA00023136"/>
    </source>
</evidence>
<gene>
    <name evidence="9 12" type="primary">lspA</name>
    <name evidence="12" type="ORF">DWB68_04100</name>
</gene>
<feature type="active site" evidence="9">
    <location>
        <position position="135"/>
    </location>
</feature>
<keyword evidence="3 9" id="KW-0645">Protease</keyword>
<protein>
    <recommendedName>
        <fullName evidence="9">Lipoprotein signal peptidase</fullName>
        <ecNumber evidence="9">3.4.23.36</ecNumber>
    </recommendedName>
    <alternativeName>
        <fullName evidence="9">Prolipoprotein signal peptidase</fullName>
    </alternativeName>
    <alternativeName>
        <fullName evidence="9">Signal peptidase II</fullName>
        <shortName evidence="9">SPase II</shortName>
    </alternativeName>
</protein>
<evidence type="ECO:0000256" key="4">
    <source>
        <dbReference type="ARBA" id="ARBA00022692"/>
    </source>
</evidence>
<reference evidence="12 13" key="1">
    <citation type="submission" date="2018-07" db="EMBL/GenBank/DDBJ databases">
        <title>Arthrobacter sp. nov., isolated from raw cow's milk with high bacterial count.</title>
        <authorList>
            <person name="Hahne J."/>
            <person name="Isele D."/>
            <person name="Lipski A."/>
        </authorList>
    </citation>
    <scope>NUCLEOTIDE SEQUENCE [LARGE SCALE GENOMIC DNA]</scope>
    <source>
        <strain evidence="12 13">JZ R-35</strain>
    </source>
</reference>
<feature type="transmembrane region" description="Helical" evidence="9">
    <location>
        <begin position="139"/>
        <end position="164"/>
    </location>
</feature>
<dbReference type="PROSITE" id="PS00855">
    <property type="entry name" value="SPASE_II"/>
    <property type="match status" value="1"/>
</dbReference>
<feature type="active site" evidence="9">
    <location>
        <position position="149"/>
    </location>
</feature>
<dbReference type="PRINTS" id="PR00781">
    <property type="entry name" value="LIPOSIGPTASE"/>
</dbReference>
<keyword evidence="7 9" id="KW-1133">Transmembrane helix</keyword>
<dbReference type="UniPathway" id="UPA00665"/>
<dbReference type="GO" id="GO:0004190">
    <property type="term" value="F:aspartic-type endopeptidase activity"/>
    <property type="evidence" value="ECO:0007669"/>
    <property type="project" value="UniProtKB-UniRule"/>
</dbReference>
<keyword evidence="4 9" id="KW-0812">Transmembrane</keyword>
<comment type="subcellular location">
    <subcellularLocation>
        <location evidence="9">Cell membrane</location>
        <topology evidence="9">Multi-pass membrane protein</topology>
    </subcellularLocation>
</comment>
<evidence type="ECO:0000256" key="3">
    <source>
        <dbReference type="ARBA" id="ARBA00022670"/>
    </source>
</evidence>
<proteinExistence type="inferred from homology"/>
<dbReference type="InterPro" id="IPR001872">
    <property type="entry name" value="Peptidase_A8"/>
</dbReference>
<keyword evidence="6 9" id="KW-0378">Hydrolase</keyword>
<accession>A0A399JD60</accession>
<dbReference type="EMBL" id="QQXK01000006">
    <property type="protein sequence ID" value="RII42970.1"/>
    <property type="molecule type" value="Genomic_DNA"/>
</dbReference>
<evidence type="ECO:0000256" key="7">
    <source>
        <dbReference type="ARBA" id="ARBA00022989"/>
    </source>
</evidence>
<dbReference type="PANTHER" id="PTHR33695:SF1">
    <property type="entry name" value="LIPOPROTEIN SIGNAL PEPTIDASE"/>
    <property type="match status" value="1"/>
</dbReference>
<keyword evidence="5 9" id="KW-0064">Aspartyl protease</keyword>
<organism evidence="12 13">
    <name type="scientific">Galactobacter valiniphilus</name>
    <dbReference type="NCBI Taxonomy" id="2676122"/>
    <lineage>
        <taxon>Bacteria</taxon>
        <taxon>Bacillati</taxon>
        <taxon>Actinomycetota</taxon>
        <taxon>Actinomycetes</taxon>
        <taxon>Micrococcales</taxon>
        <taxon>Micrococcaceae</taxon>
        <taxon>Galactobacter</taxon>
    </lineage>
</organism>
<dbReference type="PANTHER" id="PTHR33695">
    <property type="entry name" value="LIPOPROTEIN SIGNAL PEPTIDASE"/>
    <property type="match status" value="1"/>
</dbReference>
<keyword evidence="2 9" id="KW-1003">Cell membrane</keyword>
<keyword evidence="8 9" id="KW-0472">Membrane</keyword>
<name>A0A399JD60_9MICC</name>
<keyword evidence="13" id="KW-1185">Reference proteome</keyword>
<evidence type="ECO:0000313" key="12">
    <source>
        <dbReference type="EMBL" id="RII42970.1"/>
    </source>
</evidence>
<comment type="caution">
    <text evidence="12">The sequence shown here is derived from an EMBL/GenBank/DDBJ whole genome shotgun (WGS) entry which is preliminary data.</text>
</comment>
<evidence type="ECO:0000256" key="10">
    <source>
        <dbReference type="RuleBase" id="RU000594"/>
    </source>
</evidence>
<comment type="catalytic activity">
    <reaction evidence="9 10">
        <text>Release of signal peptides from bacterial membrane prolipoproteins. Hydrolyzes -Xaa-Yaa-Zaa-|-(S,diacylglyceryl)Cys-, in which Xaa is hydrophobic (preferably Leu), and Yaa (Ala or Ser) and Zaa (Gly or Ala) have small, neutral side chains.</text>
        <dbReference type="EC" id="3.4.23.36"/>
    </reaction>
</comment>
<dbReference type="RefSeq" id="WP_119423875.1">
    <property type="nucleotide sequence ID" value="NZ_QQXK01000006.1"/>
</dbReference>
<evidence type="ECO:0000256" key="6">
    <source>
        <dbReference type="ARBA" id="ARBA00022801"/>
    </source>
</evidence>
<dbReference type="GO" id="GO:0006508">
    <property type="term" value="P:proteolysis"/>
    <property type="evidence" value="ECO:0007669"/>
    <property type="project" value="UniProtKB-KW"/>
</dbReference>
<dbReference type="HAMAP" id="MF_00161">
    <property type="entry name" value="LspA"/>
    <property type="match status" value="1"/>
</dbReference>
<comment type="similarity">
    <text evidence="1 9 11">Belongs to the peptidase A8 family.</text>
</comment>
<comment type="function">
    <text evidence="9 10">This protein specifically catalyzes the removal of signal peptides from prolipoproteins.</text>
</comment>
<evidence type="ECO:0000256" key="1">
    <source>
        <dbReference type="ARBA" id="ARBA00006139"/>
    </source>
</evidence>
<dbReference type="GO" id="GO:0005886">
    <property type="term" value="C:plasma membrane"/>
    <property type="evidence" value="ECO:0007669"/>
    <property type="project" value="UniProtKB-SubCell"/>
</dbReference>
<dbReference type="Pfam" id="PF01252">
    <property type="entry name" value="Peptidase_A8"/>
    <property type="match status" value="1"/>
</dbReference>
<evidence type="ECO:0000313" key="13">
    <source>
        <dbReference type="Proteomes" id="UP000265419"/>
    </source>
</evidence>
<dbReference type="AlphaFoldDB" id="A0A399JD60"/>